<organism evidence="10 11">
    <name type="scientific">Paenibacillus montaniterrae</name>
    <dbReference type="NCBI Taxonomy" id="429341"/>
    <lineage>
        <taxon>Bacteria</taxon>
        <taxon>Bacillati</taxon>
        <taxon>Bacillota</taxon>
        <taxon>Bacilli</taxon>
        <taxon>Bacillales</taxon>
        <taxon>Paenibacillaceae</taxon>
        <taxon>Paenibacillus</taxon>
    </lineage>
</organism>
<evidence type="ECO:0000256" key="7">
    <source>
        <dbReference type="ARBA" id="ARBA00023014"/>
    </source>
</evidence>
<dbReference type="RefSeq" id="WP_213513184.1">
    <property type="nucleotide sequence ID" value="NZ_BOSE01000001.1"/>
</dbReference>
<dbReference type="AlphaFoldDB" id="A0A920CVJ1"/>
<name>A0A920CVJ1_9BACL</name>
<keyword evidence="6 8" id="KW-0408">Iron</keyword>
<evidence type="ECO:0000256" key="1">
    <source>
        <dbReference type="ARBA" id="ARBA00001966"/>
    </source>
</evidence>
<keyword evidence="2 8" id="KW-0813">Transport</keyword>
<evidence type="ECO:0000256" key="5">
    <source>
        <dbReference type="ARBA" id="ARBA00022982"/>
    </source>
</evidence>
<reference evidence="10" key="1">
    <citation type="submission" date="2021-03" db="EMBL/GenBank/DDBJ databases">
        <title>Antimicrobial resistance genes in bacteria isolated from Japanese honey, and their potential for conferring macrolide and lincosamide resistance in the American foulbrood pathogen Paenibacillus larvae.</title>
        <authorList>
            <person name="Okamoto M."/>
            <person name="Kumagai M."/>
            <person name="Kanamori H."/>
            <person name="Takamatsu D."/>
        </authorList>
    </citation>
    <scope>NUCLEOTIDE SEQUENCE</scope>
    <source>
        <strain evidence="10">J40TS1</strain>
    </source>
</reference>
<evidence type="ECO:0000256" key="4">
    <source>
        <dbReference type="ARBA" id="ARBA00022723"/>
    </source>
</evidence>
<dbReference type="EMBL" id="BOSE01000001">
    <property type="protein sequence ID" value="GIP15021.1"/>
    <property type="molecule type" value="Genomic_DNA"/>
</dbReference>
<keyword evidence="3" id="KW-0004">4Fe-4S</keyword>
<evidence type="ECO:0000256" key="6">
    <source>
        <dbReference type="ARBA" id="ARBA00023004"/>
    </source>
</evidence>
<dbReference type="InterPro" id="IPR052395">
    <property type="entry name" value="ET_Ferredoxin"/>
</dbReference>
<feature type="domain" description="4Fe-4S ferredoxin-type" evidence="9">
    <location>
        <begin position="3"/>
        <end position="31"/>
    </location>
</feature>
<dbReference type="GO" id="GO:0051539">
    <property type="term" value="F:4 iron, 4 sulfur cluster binding"/>
    <property type="evidence" value="ECO:0007669"/>
    <property type="project" value="UniProtKB-KW"/>
</dbReference>
<evidence type="ECO:0000256" key="2">
    <source>
        <dbReference type="ARBA" id="ARBA00022448"/>
    </source>
</evidence>
<dbReference type="Gene3D" id="3.30.70.20">
    <property type="match status" value="1"/>
</dbReference>
<keyword evidence="5 8" id="KW-0249">Electron transport</keyword>
<dbReference type="InterPro" id="IPR001080">
    <property type="entry name" value="3Fe4S_ferredoxin"/>
</dbReference>
<dbReference type="Proteomes" id="UP000683139">
    <property type="component" value="Unassembled WGS sequence"/>
</dbReference>
<dbReference type="SUPFAM" id="SSF54862">
    <property type="entry name" value="4Fe-4S ferredoxins"/>
    <property type="match status" value="1"/>
</dbReference>
<dbReference type="Pfam" id="PF13370">
    <property type="entry name" value="Fer4_13"/>
    <property type="match status" value="1"/>
</dbReference>
<keyword evidence="4 8" id="KW-0479">Metal-binding</keyword>
<evidence type="ECO:0000256" key="8">
    <source>
        <dbReference type="RuleBase" id="RU368020"/>
    </source>
</evidence>
<evidence type="ECO:0000259" key="9">
    <source>
        <dbReference type="PROSITE" id="PS51379"/>
    </source>
</evidence>
<keyword evidence="11" id="KW-1185">Reference proteome</keyword>
<dbReference type="PANTHER" id="PTHR39163">
    <property type="entry name" value="FERREDOXIN"/>
    <property type="match status" value="1"/>
</dbReference>
<evidence type="ECO:0000313" key="10">
    <source>
        <dbReference type="EMBL" id="GIP15021.1"/>
    </source>
</evidence>
<comment type="caution">
    <text evidence="10">The sequence shown here is derived from an EMBL/GenBank/DDBJ whole genome shotgun (WGS) entry which is preliminary data.</text>
</comment>
<proteinExistence type="predicted"/>
<dbReference type="PRINTS" id="PR00352">
    <property type="entry name" value="3FE4SFRDOXIN"/>
</dbReference>
<dbReference type="PROSITE" id="PS51379">
    <property type="entry name" value="4FE4S_FER_2"/>
    <property type="match status" value="1"/>
</dbReference>
<accession>A0A920CVJ1</accession>
<gene>
    <name evidence="10" type="primary">fer</name>
    <name evidence="10" type="ORF">J40TS1_06630</name>
</gene>
<dbReference type="InterPro" id="IPR017896">
    <property type="entry name" value="4Fe4S_Fe-S-bd"/>
</dbReference>
<sequence length="78" mass="8644">MSKYTWIEKDRCIACGGCYAAAPDIYGHDDDGYAEVIFNGDANRGVMEIPSYLYDDLQDAYEGCPTLAVKVADHPFNI</sequence>
<evidence type="ECO:0000313" key="11">
    <source>
        <dbReference type="Proteomes" id="UP000683139"/>
    </source>
</evidence>
<dbReference type="GO" id="GO:0005506">
    <property type="term" value="F:iron ion binding"/>
    <property type="evidence" value="ECO:0007669"/>
    <property type="project" value="UniProtKB-UniRule"/>
</dbReference>
<dbReference type="GO" id="GO:0009055">
    <property type="term" value="F:electron transfer activity"/>
    <property type="evidence" value="ECO:0007669"/>
    <property type="project" value="UniProtKB-UniRule"/>
</dbReference>
<dbReference type="PANTHER" id="PTHR39163:SF1">
    <property type="entry name" value="FERREDOXIN"/>
    <property type="match status" value="1"/>
</dbReference>
<comment type="function">
    <text evidence="8">Ferredoxins are iron-sulfur proteins that transfer electrons in a wide variety of metabolic reactions.</text>
</comment>
<evidence type="ECO:0000256" key="3">
    <source>
        <dbReference type="ARBA" id="ARBA00022485"/>
    </source>
</evidence>
<keyword evidence="7 8" id="KW-0411">Iron-sulfur</keyword>
<comment type="cofactor">
    <cofactor evidence="1">
        <name>[4Fe-4S] cluster</name>
        <dbReference type="ChEBI" id="CHEBI:49883"/>
    </cofactor>
</comment>
<protein>
    <recommendedName>
        <fullName evidence="8">Ferredoxin</fullName>
    </recommendedName>
</protein>